<feature type="signal peptide" evidence="1">
    <location>
        <begin position="1"/>
        <end position="25"/>
    </location>
</feature>
<comment type="caution">
    <text evidence="2">The sequence shown here is derived from an EMBL/GenBank/DDBJ whole genome shotgun (WGS) entry which is preliminary data.</text>
</comment>
<reference evidence="2 3" key="1">
    <citation type="submission" date="2019-10" db="EMBL/GenBank/DDBJ databases">
        <title>Evaluation of single-gene subtyping targets for Pseudomonas.</title>
        <authorList>
            <person name="Reichler S.J."/>
            <person name="Orsi R.H."/>
            <person name="Wiedmann M."/>
            <person name="Martin N.H."/>
            <person name="Murphy S.I."/>
        </authorList>
    </citation>
    <scope>NUCLEOTIDE SEQUENCE [LARGE SCALE GENOMIC DNA]</scope>
    <source>
        <strain evidence="2 3">FSL R10-3254</strain>
    </source>
</reference>
<evidence type="ECO:0000313" key="2">
    <source>
        <dbReference type="EMBL" id="MQT92215.1"/>
    </source>
</evidence>
<organism evidence="2 3">
    <name type="scientific">Pseudomonas helleri</name>
    <dbReference type="NCBI Taxonomy" id="1608996"/>
    <lineage>
        <taxon>Bacteria</taxon>
        <taxon>Pseudomonadati</taxon>
        <taxon>Pseudomonadota</taxon>
        <taxon>Gammaproteobacteria</taxon>
        <taxon>Pseudomonadales</taxon>
        <taxon>Pseudomonadaceae</taxon>
        <taxon>Pseudomonas</taxon>
    </lineage>
</organism>
<accession>A0A7X1XIL7</accession>
<evidence type="ECO:0000313" key="3">
    <source>
        <dbReference type="Proteomes" id="UP000489190"/>
    </source>
</evidence>
<gene>
    <name evidence="2" type="ORF">GHO39_24230</name>
</gene>
<feature type="chain" id="PRO_5031317450" description="Glutamine synthetase" evidence="1">
    <location>
        <begin position="26"/>
        <end position="133"/>
    </location>
</feature>
<dbReference type="EMBL" id="WIWI01000092">
    <property type="protein sequence ID" value="MQT92215.1"/>
    <property type="molecule type" value="Genomic_DNA"/>
</dbReference>
<sequence length="133" mass="14391">MKQLTTCIAKLLLWLPLTGVPLAHAELPMIGGATLHCVRSATLLRCTDNQGGYYGMAQRGNDLFLRGFDAGSGLTWAQTTTRHGRLHFFTGLSSDGNVWAGMARPFGWNVITRFSTSSGGQGRLSCNRLKGCD</sequence>
<protein>
    <recommendedName>
        <fullName evidence="4">Glutamine synthetase</fullName>
    </recommendedName>
</protein>
<evidence type="ECO:0008006" key="4">
    <source>
        <dbReference type="Google" id="ProtNLM"/>
    </source>
</evidence>
<name>A0A7X1XIL7_9PSED</name>
<dbReference type="RefSeq" id="WP_153330622.1">
    <property type="nucleotide sequence ID" value="NZ_WIWI01000092.1"/>
</dbReference>
<evidence type="ECO:0000256" key="1">
    <source>
        <dbReference type="SAM" id="SignalP"/>
    </source>
</evidence>
<keyword evidence="1" id="KW-0732">Signal</keyword>
<dbReference type="AlphaFoldDB" id="A0A7X1XIL7"/>
<dbReference type="Proteomes" id="UP000489190">
    <property type="component" value="Unassembled WGS sequence"/>
</dbReference>
<proteinExistence type="predicted"/>